<evidence type="ECO:0000256" key="2">
    <source>
        <dbReference type="SAM" id="SignalP"/>
    </source>
</evidence>
<accession>R7UYU6</accession>
<evidence type="ECO:0000313" key="4">
    <source>
        <dbReference type="EnsemblMetazoa" id="CapteP193868"/>
    </source>
</evidence>
<reference evidence="3 5" key="2">
    <citation type="journal article" date="2013" name="Nature">
        <title>Insights into bilaterian evolution from three spiralian genomes.</title>
        <authorList>
            <person name="Simakov O."/>
            <person name="Marletaz F."/>
            <person name="Cho S.J."/>
            <person name="Edsinger-Gonzales E."/>
            <person name="Havlak P."/>
            <person name="Hellsten U."/>
            <person name="Kuo D.H."/>
            <person name="Larsson T."/>
            <person name="Lv J."/>
            <person name="Arendt D."/>
            <person name="Savage R."/>
            <person name="Osoegawa K."/>
            <person name="de Jong P."/>
            <person name="Grimwood J."/>
            <person name="Chapman J.A."/>
            <person name="Shapiro H."/>
            <person name="Aerts A."/>
            <person name="Otillar R.P."/>
            <person name="Terry A.Y."/>
            <person name="Boore J.L."/>
            <person name="Grigoriev I.V."/>
            <person name="Lindberg D.R."/>
            <person name="Seaver E.C."/>
            <person name="Weisblat D.A."/>
            <person name="Putnam N.H."/>
            <person name="Rokhsar D.S."/>
        </authorList>
    </citation>
    <scope>NUCLEOTIDE SEQUENCE</scope>
    <source>
        <strain evidence="3 5">I ESC-2004</strain>
    </source>
</reference>
<gene>
    <name evidence="3" type="ORF">CAPTEDRAFT_193868</name>
</gene>
<feature type="region of interest" description="Disordered" evidence="1">
    <location>
        <begin position="106"/>
        <end position="149"/>
    </location>
</feature>
<organism evidence="3">
    <name type="scientific">Capitella teleta</name>
    <name type="common">Polychaete worm</name>
    <dbReference type="NCBI Taxonomy" id="283909"/>
    <lineage>
        <taxon>Eukaryota</taxon>
        <taxon>Metazoa</taxon>
        <taxon>Spiralia</taxon>
        <taxon>Lophotrochozoa</taxon>
        <taxon>Annelida</taxon>
        <taxon>Polychaeta</taxon>
        <taxon>Sedentaria</taxon>
        <taxon>Scolecida</taxon>
        <taxon>Capitellidae</taxon>
        <taxon>Capitella</taxon>
    </lineage>
</organism>
<evidence type="ECO:0000256" key="1">
    <source>
        <dbReference type="SAM" id="MobiDB-lite"/>
    </source>
</evidence>
<feature type="compositionally biased region" description="Low complexity" evidence="1">
    <location>
        <begin position="113"/>
        <end position="149"/>
    </location>
</feature>
<dbReference type="STRING" id="283909.R7UYU6"/>
<name>R7UYU6_CAPTE</name>
<feature type="compositionally biased region" description="Low complexity" evidence="1">
    <location>
        <begin position="190"/>
        <end position="212"/>
    </location>
</feature>
<dbReference type="HOGENOM" id="CLU_1257120_0_0_1"/>
<evidence type="ECO:0000313" key="3">
    <source>
        <dbReference type="EMBL" id="ELU11462.1"/>
    </source>
</evidence>
<dbReference type="Proteomes" id="UP000014760">
    <property type="component" value="Unassembled WGS sequence"/>
</dbReference>
<proteinExistence type="predicted"/>
<reference evidence="5" key="1">
    <citation type="submission" date="2012-12" db="EMBL/GenBank/DDBJ databases">
        <authorList>
            <person name="Hellsten U."/>
            <person name="Grimwood J."/>
            <person name="Chapman J.A."/>
            <person name="Shapiro H."/>
            <person name="Aerts A."/>
            <person name="Otillar R.P."/>
            <person name="Terry A.Y."/>
            <person name="Boore J.L."/>
            <person name="Simakov O."/>
            <person name="Marletaz F."/>
            <person name="Cho S.-J."/>
            <person name="Edsinger-Gonzales E."/>
            <person name="Havlak P."/>
            <person name="Kuo D.-H."/>
            <person name="Larsson T."/>
            <person name="Lv J."/>
            <person name="Arendt D."/>
            <person name="Savage R."/>
            <person name="Osoegawa K."/>
            <person name="de Jong P."/>
            <person name="Lindberg D.R."/>
            <person name="Seaver E.C."/>
            <person name="Weisblat D.A."/>
            <person name="Putnam N.H."/>
            <person name="Grigoriev I.V."/>
            <person name="Rokhsar D.S."/>
        </authorList>
    </citation>
    <scope>NUCLEOTIDE SEQUENCE</scope>
    <source>
        <strain evidence="5">I ESC-2004</strain>
    </source>
</reference>
<dbReference type="EMBL" id="KB296703">
    <property type="protein sequence ID" value="ELU11462.1"/>
    <property type="molecule type" value="Genomic_DNA"/>
</dbReference>
<sequence length="220" mass="22985">MSLGATSTPPSGRSASLLLLLQVCRFDAFGDIMAPQANAGQPQNVPQPKKQSKVITGDLDSSLASLAGNLNMNSGANQIKKMDHQWTASPERKGLTGGQQWAQPGFTGSTFGSNSMNAPLSLSPSPSQFPAAQQGQGQMPGGFAQQPRMAQPMHPMGGMQPMPAMSMAGGGTQPGNPVQWNMMAGQPQHPQGFMAAQPQQMAGQPQQAPQPQHNDPFGAL</sequence>
<dbReference type="OrthoDB" id="44015at2759"/>
<keyword evidence="5" id="KW-1185">Reference proteome</keyword>
<evidence type="ECO:0000313" key="5">
    <source>
        <dbReference type="Proteomes" id="UP000014760"/>
    </source>
</evidence>
<feature type="signal peptide" evidence="2">
    <location>
        <begin position="1"/>
        <end position="30"/>
    </location>
</feature>
<dbReference type="EnsemblMetazoa" id="CapteT193868">
    <property type="protein sequence ID" value="CapteP193868"/>
    <property type="gene ID" value="CapteG193868"/>
</dbReference>
<reference evidence="4" key="3">
    <citation type="submission" date="2015-06" db="UniProtKB">
        <authorList>
            <consortium name="EnsemblMetazoa"/>
        </authorList>
    </citation>
    <scope>IDENTIFICATION</scope>
</reference>
<dbReference type="AlphaFoldDB" id="R7UYU6"/>
<feature type="region of interest" description="Disordered" evidence="1">
    <location>
        <begin position="170"/>
        <end position="220"/>
    </location>
</feature>
<protein>
    <submittedName>
        <fullName evidence="3 4">Uncharacterized protein</fullName>
    </submittedName>
</protein>
<keyword evidence="2" id="KW-0732">Signal</keyword>
<feature type="chain" id="PRO_5008788516" evidence="2">
    <location>
        <begin position="31"/>
        <end position="220"/>
    </location>
</feature>
<dbReference type="EMBL" id="AMQN01000860">
    <property type="status" value="NOT_ANNOTATED_CDS"/>
    <property type="molecule type" value="Genomic_DNA"/>
</dbReference>